<keyword evidence="3" id="KW-0813">Transport</keyword>
<dbReference type="GO" id="GO:0001401">
    <property type="term" value="C:SAM complex"/>
    <property type="evidence" value="ECO:0007669"/>
    <property type="project" value="InterPro"/>
</dbReference>
<dbReference type="InterPro" id="IPR036282">
    <property type="entry name" value="Glutathione-S-Trfase_C_sf"/>
</dbReference>
<evidence type="ECO:0000256" key="7">
    <source>
        <dbReference type="ARBA" id="ARBA00023136"/>
    </source>
</evidence>
<dbReference type="GO" id="GO:0007005">
    <property type="term" value="P:mitochondrion organization"/>
    <property type="evidence" value="ECO:0007669"/>
    <property type="project" value="TreeGrafter"/>
</dbReference>
<evidence type="ECO:0000259" key="9">
    <source>
        <dbReference type="Pfam" id="PF10568"/>
    </source>
</evidence>
<dbReference type="EMBL" id="KP411224">
    <property type="protein sequence ID" value="AKN09693.1"/>
    <property type="molecule type" value="mRNA"/>
</dbReference>
<evidence type="ECO:0000256" key="4">
    <source>
        <dbReference type="ARBA" id="ARBA00022787"/>
    </source>
</evidence>
<keyword evidence="8" id="KW-0812">Transmembrane</keyword>
<keyword evidence="8" id="KW-1133">Transmembrane helix</keyword>
<evidence type="ECO:0000259" key="10">
    <source>
        <dbReference type="Pfam" id="PF17171"/>
    </source>
</evidence>
<dbReference type="PANTHER" id="PTHR12289:SF41">
    <property type="entry name" value="FAILED AXON CONNECTIONS-RELATED"/>
    <property type="match status" value="1"/>
</dbReference>
<feature type="transmembrane region" description="Helical" evidence="8">
    <location>
        <begin position="269"/>
        <end position="289"/>
    </location>
</feature>
<dbReference type="AlphaFoldDB" id="A0A0H3Y7R9"/>
<dbReference type="InterPro" id="IPR033468">
    <property type="entry name" value="Metaxin_GST"/>
</dbReference>
<keyword evidence="7 8" id="KW-0472">Membrane</keyword>
<dbReference type="InterPro" id="IPR050931">
    <property type="entry name" value="Mito_Protein_Transport_Metaxin"/>
</dbReference>
<accession>A0A0H3Y7R9</accession>
<dbReference type="PANTHER" id="PTHR12289">
    <property type="entry name" value="METAXIN RELATED"/>
    <property type="match status" value="1"/>
</dbReference>
<evidence type="ECO:0000256" key="6">
    <source>
        <dbReference type="ARBA" id="ARBA00023128"/>
    </source>
</evidence>
<protein>
    <submittedName>
        <fullName evidence="11">Metaxin</fullName>
    </submittedName>
</protein>
<evidence type="ECO:0000313" key="11">
    <source>
        <dbReference type="EMBL" id="AKN09693.1"/>
    </source>
</evidence>
<dbReference type="Pfam" id="PF10568">
    <property type="entry name" value="Tom37"/>
    <property type="match status" value="1"/>
</dbReference>
<proteinExistence type="evidence at transcript level"/>
<evidence type="ECO:0000256" key="5">
    <source>
        <dbReference type="ARBA" id="ARBA00022927"/>
    </source>
</evidence>
<reference evidence="11" key="1">
    <citation type="submission" date="2015-01" db="EMBL/GenBank/DDBJ databases">
        <title>Protein import complexes in the mitochondrial outer membrane of Amoebozoa representatives.</title>
        <authorList>
            <person name="Buczek D."/>
            <person name="Wojtkowska M."/>
            <person name="Suzuki Y."/>
            <person name="Sonobe S."/>
            <person name="Nishigami Y."/>
            <person name="Hanna H."/>
            <person name="Makalowski W."/>
        </authorList>
    </citation>
    <scope>NUCLEOTIDE SEQUENCE</scope>
</reference>
<evidence type="ECO:0000256" key="2">
    <source>
        <dbReference type="ARBA" id="ARBA00009170"/>
    </source>
</evidence>
<feature type="domain" description="Mitochondrial outer membrane transport complex Sam37/metaxin N-terminal" evidence="9">
    <location>
        <begin position="21"/>
        <end position="143"/>
    </location>
</feature>
<comment type="similarity">
    <text evidence="2">Belongs to the metaxin family.</text>
</comment>
<organism evidence="11">
    <name type="scientific">Amoeba proteus</name>
    <name type="common">Amoeba</name>
    <name type="synonym">Chaos diffluens</name>
    <dbReference type="NCBI Taxonomy" id="5775"/>
    <lineage>
        <taxon>Eukaryota</taxon>
        <taxon>Amoebozoa</taxon>
        <taxon>Tubulinea</taxon>
        <taxon>Elardia</taxon>
        <taxon>Euamoebida</taxon>
        <taxon>Amoebidae</taxon>
        <taxon>Amoeba</taxon>
    </lineage>
</organism>
<evidence type="ECO:0000256" key="1">
    <source>
        <dbReference type="ARBA" id="ARBA00004294"/>
    </source>
</evidence>
<name>A0A0H3Y7R9_AMOPR</name>
<feature type="domain" description="Metaxin glutathione S-transferase" evidence="10">
    <location>
        <begin position="167"/>
        <end position="229"/>
    </location>
</feature>
<keyword evidence="6" id="KW-0496">Mitochondrion</keyword>
<dbReference type="GO" id="GO:0015031">
    <property type="term" value="P:protein transport"/>
    <property type="evidence" value="ECO:0007669"/>
    <property type="project" value="UniProtKB-KW"/>
</dbReference>
<dbReference type="Gene3D" id="1.20.1050.10">
    <property type="match status" value="1"/>
</dbReference>
<dbReference type="SUPFAM" id="SSF47616">
    <property type="entry name" value="GST C-terminal domain-like"/>
    <property type="match status" value="1"/>
</dbReference>
<dbReference type="Pfam" id="PF17171">
    <property type="entry name" value="GST_C_6"/>
    <property type="match status" value="1"/>
</dbReference>
<sequence>MKLFIFPPPLDECIPTIHPHCLAVDAYMRIRGVPCEREHVPSHNFSSTDEYPVLCVNGGSGVNGMSNVFAFLDKIGYTLPRDQELSSIEKAEVLAYGSLLEDRLYKCYLFDLWGEMVNYESFTKQAYATGLSFPLTWYFPRQQKQTTLDYLSFDGFNDEDKVKQVANEIYTTLSNRLGEREFFFGDQPSRLDCFVFGFLRTQALKDIPKSHLQDLLLSHQNLVDFCNRILANWYPQESGMNLNYKLDYKPLHDFVQSKKKKISGMTSEGYTHFLIFAGFVTLVVFGGLVREKFL</sequence>
<comment type="subcellular location">
    <subcellularLocation>
        <location evidence="1">Mitochondrion outer membrane</location>
    </subcellularLocation>
</comment>
<evidence type="ECO:0000256" key="3">
    <source>
        <dbReference type="ARBA" id="ARBA00022448"/>
    </source>
</evidence>
<dbReference type="InterPro" id="IPR019564">
    <property type="entry name" value="Sam37/metaxin_N"/>
</dbReference>
<evidence type="ECO:0000256" key="8">
    <source>
        <dbReference type="SAM" id="Phobius"/>
    </source>
</evidence>
<keyword evidence="4" id="KW-1000">Mitochondrion outer membrane</keyword>
<keyword evidence="5" id="KW-0653">Protein transport</keyword>